<reference evidence="1 2" key="1">
    <citation type="submission" date="2022-08" db="EMBL/GenBank/DDBJ databases">
        <title>Algoriphagus sp. CAU 1643 isolated from mud.</title>
        <authorList>
            <person name="Kim W."/>
        </authorList>
    </citation>
    <scope>NUCLEOTIDE SEQUENCE [LARGE SCALE GENOMIC DNA]</scope>
    <source>
        <strain evidence="1 2">CAU 1643</strain>
    </source>
</reference>
<dbReference type="EMBL" id="JANWGH010000001">
    <property type="protein sequence ID" value="MCS5490000.1"/>
    <property type="molecule type" value="Genomic_DNA"/>
</dbReference>
<sequence length="83" mass="9716">MLIHTRTAKFLISNISEKKDLLLVQSDSKEEMERLFGSGETKIEQGHQWPFEVKICKQEFAHCLILLVKEIDYKEFGQLSDFV</sequence>
<accession>A0ABT2G7L5</accession>
<comment type="caution">
    <text evidence="1">The sequence shown here is derived from an EMBL/GenBank/DDBJ whole genome shotgun (WGS) entry which is preliminary data.</text>
</comment>
<gene>
    <name evidence="1" type="ORF">NY014_06140</name>
</gene>
<organism evidence="1 2">
    <name type="scientific">Algoriphagus limi</name>
    <dbReference type="NCBI Taxonomy" id="2975273"/>
    <lineage>
        <taxon>Bacteria</taxon>
        <taxon>Pseudomonadati</taxon>
        <taxon>Bacteroidota</taxon>
        <taxon>Cytophagia</taxon>
        <taxon>Cytophagales</taxon>
        <taxon>Cyclobacteriaceae</taxon>
        <taxon>Algoriphagus</taxon>
    </lineage>
</organism>
<name>A0ABT2G7L5_9BACT</name>
<proteinExistence type="predicted"/>
<dbReference type="Proteomes" id="UP001206788">
    <property type="component" value="Unassembled WGS sequence"/>
</dbReference>
<keyword evidence="2" id="KW-1185">Reference proteome</keyword>
<evidence type="ECO:0000313" key="2">
    <source>
        <dbReference type="Proteomes" id="UP001206788"/>
    </source>
</evidence>
<dbReference type="RefSeq" id="WP_259413680.1">
    <property type="nucleotide sequence ID" value="NZ_JANWGH010000001.1"/>
</dbReference>
<evidence type="ECO:0000313" key="1">
    <source>
        <dbReference type="EMBL" id="MCS5490000.1"/>
    </source>
</evidence>
<protein>
    <submittedName>
        <fullName evidence="1">Uncharacterized protein</fullName>
    </submittedName>
</protein>